<dbReference type="GeneID" id="85443496"/>
<reference evidence="1" key="1">
    <citation type="submission" date="2021-06" db="EMBL/GenBank/DDBJ databases">
        <title>Comparative genomics, transcriptomics and evolutionary studies reveal genomic signatures of adaptation to plant cell wall in hemibiotrophic fungi.</title>
        <authorList>
            <consortium name="DOE Joint Genome Institute"/>
            <person name="Baroncelli R."/>
            <person name="Diaz J.F."/>
            <person name="Benocci T."/>
            <person name="Peng M."/>
            <person name="Battaglia E."/>
            <person name="Haridas S."/>
            <person name="Andreopoulos W."/>
            <person name="Labutti K."/>
            <person name="Pangilinan J."/>
            <person name="Floch G.L."/>
            <person name="Makela M.R."/>
            <person name="Henrissat B."/>
            <person name="Grigoriev I.V."/>
            <person name="Crouch J.A."/>
            <person name="De Vries R.P."/>
            <person name="Sukno S.A."/>
            <person name="Thon M.R."/>
        </authorList>
    </citation>
    <scope>NUCLEOTIDE SEQUENCE</scope>
    <source>
        <strain evidence="1">CBS 125086</strain>
    </source>
</reference>
<protein>
    <submittedName>
        <fullName evidence="1">Uncharacterized protein</fullName>
    </submittedName>
</protein>
<evidence type="ECO:0000313" key="2">
    <source>
        <dbReference type="Proteomes" id="UP001230504"/>
    </source>
</evidence>
<accession>A0AAD8PM09</accession>
<gene>
    <name evidence="1" type="ORF">LY79DRAFT_571513</name>
</gene>
<keyword evidence="2" id="KW-1185">Reference proteome</keyword>
<sequence length="121" mass="13550">MTTNNAVTRHLMSYFHSCGFLSRVDGPPDPSLYKIHPRFLHPLKMVKQYIATPDSSTAPPKLRLIRLGSILSNVSEHMPLNKGQVIDVAQQLPTDRKRGFEESRDDLLGHHISVLGSGHNI</sequence>
<comment type="caution">
    <text evidence="1">The sequence shown here is derived from an EMBL/GenBank/DDBJ whole genome shotgun (WGS) entry which is preliminary data.</text>
</comment>
<organism evidence="1 2">
    <name type="scientific">Colletotrichum navitas</name>
    <dbReference type="NCBI Taxonomy" id="681940"/>
    <lineage>
        <taxon>Eukaryota</taxon>
        <taxon>Fungi</taxon>
        <taxon>Dikarya</taxon>
        <taxon>Ascomycota</taxon>
        <taxon>Pezizomycotina</taxon>
        <taxon>Sordariomycetes</taxon>
        <taxon>Hypocreomycetidae</taxon>
        <taxon>Glomerellales</taxon>
        <taxon>Glomerellaceae</taxon>
        <taxon>Colletotrichum</taxon>
        <taxon>Colletotrichum graminicola species complex</taxon>
    </lineage>
</organism>
<dbReference type="Proteomes" id="UP001230504">
    <property type="component" value="Unassembled WGS sequence"/>
</dbReference>
<proteinExistence type="predicted"/>
<name>A0AAD8PM09_9PEZI</name>
<dbReference type="AlphaFoldDB" id="A0AAD8PM09"/>
<evidence type="ECO:0000313" key="1">
    <source>
        <dbReference type="EMBL" id="KAK1569633.1"/>
    </source>
</evidence>
<dbReference type="EMBL" id="JAHLJV010000127">
    <property type="protein sequence ID" value="KAK1569633.1"/>
    <property type="molecule type" value="Genomic_DNA"/>
</dbReference>
<dbReference type="RefSeq" id="XP_060407848.1">
    <property type="nucleotide sequence ID" value="XM_060559256.1"/>
</dbReference>